<feature type="compositionally biased region" description="Basic and acidic residues" evidence="1">
    <location>
        <begin position="167"/>
        <end position="176"/>
    </location>
</feature>
<reference evidence="2" key="1">
    <citation type="submission" date="2023-07" db="EMBL/GenBank/DDBJ databases">
        <title>Chromosome-level Genome Assembly of Striped Snakehead (Channa striata).</title>
        <authorList>
            <person name="Liu H."/>
        </authorList>
    </citation>
    <scope>NUCLEOTIDE SEQUENCE</scope>
    <source>
        <strain evidence="2">Gz</strain>
        <tissue evidence="2">Muscle</tissue>
    </source>
</reference>
<comment type="caution">
    <text evidence="2">The sequence shown here is derived from an EMBL/GenBank/DDBJ whole genome shotgun (WGS) entry which is preliminary data.</text>
</comment>
<sequence>MQAGRSEPHAHCSRIHQASLTQWPNSLLFPLPHTVRKSVSPKPYSQRGLCKNSCTPCNGTWLPYGRSSPRESVLLPKFNSRGLEPPPALEGLEPGSHQIRVFAEYGMMHSTESGTPGTEAKRGRAILQHEHGRYSTPARSTRALSETSPQQRQSASGARQAGRQRTSRPEAREMRARARKQRRSLTAQARDSSDEAFASARPSSTPGS</sequence>
<feature type="compositionally biased region" description="Polar residues" evidence="1">
    <location>
        <begin position="137"/>
        <end position="149"/>
    </location>
</feature>
<dbReference type="EMBL" id="JAUPFM010000251">
    <property type="protein sequence ID" value="KAK2810139.1"/>
    <property type="molecule type" value="Genomic_DNA"/>
</dbReference>
<protein>
    <submittedName>
        <fullName evidence="2">Uncharacterized protein</fullName>
    </submittedName>
</protein>
<accession>A0AA88IFG7</accession>
<feature type="region of interest" description="Disordered" evidence="1">
    <location>
        <begin position="130"/>
        <end position="208"/>
    </location>
</feature>
<evidence type="ECO:0000256" key="1">
    <source>
        <dbReference type="SAM" id="MobiDB-lite"/>
    </source>
</evidence>
<gene>
    <name evidence="2" type="ORF">Q5P01_000428</name>
</gene>
<evidence type="ECO:0000313" key="2">
    <source>
        <dbReference type="EMBL" id="KAK2810139.1"/>
    </source>
</evidence>
<keyword evidence="3" id="KW-1185">Reference proteome</keyword>
<name>A0AA88IFG7_CHASR</name>
<evidence type="ECO:0000313" key="3">
    <source>
        <dbReference type="Proteomes" id="UP001187415"/>
    </source>
</evidence>
<organism evidence="2 3">
    <name type="scientific">Channa striata</name>
    <name type="common">Snakehead murrel</name>
    <name type="synonym">Ophicephalus striatus</name>
    <dbReference type="NCBI Taxonomy" id="64152"/>
    <lineage>
        <taxon>Eukaryota</taxon>
        <taxon>Metazoa</taxon>
        <taxon>Chordata</taxon>
        <taxon>Craniata</taxon>
        <taxon>Vertebrata</taxon>
        <taxon>Euteleostomi</taxon>
        <taxon>Actinopterygii</taxon>
        <taxon>Neopterygii</taxon>
        <taxon>Teleostei</taxon>
        <taxon>Neoteleostei</taxon>
        <taxon>Acanthomorphata</taxon>
        <taxon>Anabantaria</taxon>
        <taxon>Anabantiformes</taxon>
        <taxon>Channoidei</taxon>
        <taxon>Channidae</taxon>
        <taxon>Channa</taxon>
    </lineage>
</organism>
<dbReference type="Proteomes" id="UP001187415">
    <property type="component" value="Unassembled WGS sequence"/>
</dbReference>
<feature type="compositionally biased region" description="Low complexity" evidence="1">
    <location>
        <begin position="150"/>
        <end position="164"/>
    </location>
</feature>
<proteinExistence type="predicted"/>
<dbReference type="AlphaFoldDB" id="A0AA88IFG7"/>